<proteinExistence type="predicted"/>
<dbReference type="AlphaFoldDB" id="A0A0D0CLW6"/>
<name>A0A0D0CLW6_9AGAM</name>
<dbReference type="EMBL" id="KN827566">
    <property type="protein sequence ID" value="KIK76293.1"/>
    <property type="molecule type" value="Genomic_DNA"/>
</dbReference>
<dbReference type="OrthoDB" id="2687859at2759"/>
<evidence type="ECO:0000313" key="1">
    <source>
        <dbReference type="EMBL" id="KIK76293.1"/>
    </source>
</evidence>
<evidence type="ECO:0000313" key="2">
    <source>
        <dbReference type="Proteomes" id="UP000054538"/>
    </source>
</evidence>
<gene>
    <name evidence="1" type="ORF">PAXRUDRAFT_170366</name>
</gene>
<feature type="non-terminal residue" evidence="1">
    <location>
        <position position="1"/>
    </location>
</feature>
<dbReference type="Proteomes" id="UP000054538">
    <property type="component" value="Unassembled WGS sequence"/>
</dbReference>
<dbReference type="InParanoid" id="A0A0D0CLW6"/>
<reference evidence="1 2" key="1">
    <citation type="submission" date="2014-04" db="EMBL/GenBank/DDBJ databases">
        <authorList>
            <consortium name="DOE Joint Genome Institute"/>
            <person name="Kuo A."/>
            <person name="Kohler A."/>
            <person name="Jargeat P."/>
            <person name="Nagy L.G."/>
            <person name="Floudas D."/>
            <person name="Copeland A."/>
            <person name="Barry K.W."/>
            <person name="Cichocki N."/>
            <person name="Veneault-Fourrey C."/>
            <person name="LaButti K."/>
            <person name="Lindquist E.A."/>
            <person name="Lipzen A."/>
            <person name="Lundell T."/>
            <person name="Morin E."/>
            <person name="Murat C."/>
            <person name="Sun H."/>
            <person name="Tunlid A."/>
            <person name="Henrissat B."/>
            <person name="Grigoriev I.V."/>
            <person name="Hibbett D.S."/>
            <person name="Martin F."/>
            <person name="Nordberg H.P."/>
            <person name="Cantor M.N."/>
            <person name="Hua S.X."/>
        </authorList>
    </citation>
    <scope>NUCLEOTIDE SEQUENCE [LARGE SCALE GENOMIC DNA]</scope>
    <source>
        <strain evidence="1 2">Ve08.2h10</strain>
    </source>
</reference>
<dbReference type="HOGENOM" id="CLU_3002117_0_0_1"/>
<organism evidence="1 2">
    <name type="scientific">Paxillus rubicundulus Ve08.2h10</name>
    <dbReference type="NCBI Taxonomy" id="930991"/>
    <lineage>
        <taxon>Eukaryota</taxon>
        <taxon>Fungi</taxon>
        <taxon>Dikarya</taxon>
        <taxon>Basidiomycota</taxon>
        <taxon>Agaricomycotina</taxon>
        <taxon>Agaricomycetes</taxon>
        <taxon>Agaricomycetidae</taxon>
        <taxon>Boletales</taxon>
        <taxon>Paxilineae</taxon>
        <taxon>Paxillaceae</taxon>
        <taxon>Paxillus</taxon>
    </lineage>
</organism>
<protein>
    <submittedName>
        <fullName evidence="1">Uncharacterized protein</fullName>
    </submittedName>
</protein>
<sequence length="57" mass="6726">QMENGEWKTVKTKARRQKVNNDGRVNGKWKMENGKWKMENGKWKMANSEQVTANCKL</sequence>
<accession>A0A0D0CLW6</accession>
<keyword evidence="2" id="KW-1185">Reference proteome</keyword>
<reference evidence="2" key="2">
    <citation type="submission" date="2015-01" db="EMBL/GenBank/DDBJ databases">
        <title>Evolutionary Origins and Diversification of the Mycorrhizal Mutualists.</title>
        <authorList>
            <consortium name="DOE Joint Genome Institute"/>
            <consortium name="Mycorrhizal Genomics Consortium"/>
            <person name="Kohler A."/>
            <person name="Kuo A."/>
            <person name="Nagy L.G."/>
            <person name="Floudas D."/>
            <person name="Copeland A."/>
            <person name="Barry K.W."/>
            <person name="Cichocki N."/>
            <person name="Veneault-Fourrey C."/>
            <person name="LaButti K."/>
            <person name="Lindquist E.A."/>
            <person name="Lipzen A."/>
            <person name="Lundell T."/>
            <person name="Morin E."/>
            <person name="Murat C."/>
            <person name="Riley R."/>
            <person name="Ohm R."/>
            <person name="Sun H."/>
            <person name="Tunlid A."/>
            <person name="Henrissat B."/>
            <person name="Grigoriev I.V."/>
            <person name="Hibbett D.S."/>
            <person name="Martin F."/>
        </authorList>
    </citation>
    <scope>NUCLEOTIDE SEQUENCE [LARGE SCALE GENOMIC DNA]</scope>
    <source>
        <strain evidence="2">Ve08.2h10</strain>
    </source>
</reference>